<evidence type="ECO:0000256" key="1">
    <source>
        <dbReference type="SAM" id="SignalP"/>
    </source>
</evidence>
<keyword evidence="1" id="KW-0732">Signal</keyword>
<organism evidence="2 3">
    <name type="scientific">Oryzias javanicus</name>
    <name type="common">Javanese ricefish</name>
    <name type="synonym">Aplocheilus javanicus</name>
    <dbReference type="NCBI Taxonomy" id="123683"/>
    <lineage>
        <taxon>Eukaryota</taxon>
        <taxon>Metazoa</taxon>
        <taxon>Chordata</taxon>
        <taxon>Craniata</taxon>
        <taxon>Vertebrata</taxon>
        <taxon>Euteleostomi</taxon>
        <taxon>Actinopterygii</taxon>
        <taxon>Neopterygii</taxon>
        <taxon>Teleostei</taxon>
        <taxon>Neoteleostei</taxon>
        <taxon>Acanthomorphata</taxon>
        <taxon>Ovalentaria</taxon>
        <taxon>Atherinomorphae</taxon>
        <taxon>Beloniformes</taxon>
        <taxon>Adrianichthyidae</taxon>
        <taxon>Oryziinae</taxon>
        <taxon>Oryzias</taxon>
    </lineage>
</organism>
<feature type="chain" id="PRO_5018749393" description="UPAR/Ly6 domain-containing protein" evidence="1">
    <location>
        <begin position="21"/>
        <end position="135"/>
    </location>
</feature>
<dbReference type="Proteomes" id="UP000283210">
    <property type="component" value="Chromosome 11"/>
</dbReference>
<dbReference type="OrthoDB" id="8953894at2759"/>
<dbReference type="SUPFAM" id="SSF57302">
    <property type="entry name" value="Snake toxin-like"/>
    <property type="match status" value="1"/>
</dbReference>
<name>A0A3S2UB74_ORYJA</name>
<dbReference type="EMBL" id="CM012447">
    <property type="protein sequence ID" value="RVE67101.1"/>
    <property type="molecule type" value="Genomic_DNA"/>
</dbReference>
<evidence type="ECO:0000313" key="3">
    <source>
        <dbReference type="Proteomes" id="UP000283210"/>
    </source>
</evidence>
<keyword evidence="3" id="KW-1185">Reference proteome</keyword>
<gene>
    <name evidence="2" type="ORF">OJAV_G00114700</name>
</gene>
<evidence type="ECO:0008006" key="4">
    <source>
        <dbReference type="Google" id="ProtNLM"/>
    </source>
</evidence>
<reference evidence="2 3" key="1">
    <citation type="submission" date="2018-11" db="EMBL/GenBank/DDBJ databases">
        <authorList>
            <person name="Lopez-Roques C."/>
            <person name="Donnadieu C."/>
            <person name="Bouchez O."/>
            <person name="Klopp C."/>
            <person name="Cabau C."/>
            <person name="Zahm M."/>
        </authorList>
    </citation>
    <scope>NUCLEOTIDE SEQUENCE [LARGE SCALE GENOMIC DNA]</scope>
    <source>
        <strain evidence="2">RS831</strain>
        <tissue evidence="2">Whole body</tissue>
    </source>
</reference>
<dbReference type="AlphaFoldDB" id="A0A3S2UB74"/>
<protein>
    <recommendedName>
        <fullName evidence="4">UPAR/Ly6 domain-containing protein</fullName>
    </recommendedName>
</protein>
<reference evidence="2 3" key="2">
    <citation type="submission" date="2019-01" db="EMBL/GenBank/DDBJ databases">
        <title>A chromosome length genome reference of the Java medaka (oryzias javanicus).</title>
        <authorList>
            <person name="Herpin A."/>
            <person name="Takehana Y."/>
            <person name="Naruse K."/>
            <person name="Ansai S."/>
            <person name="Kawaguchi M."/>
        </authorList>
    </citation>
    <scope>NUCLEOTIDE SEQUENCE [LARGE SCALE GENOMIC DNA]</scope>
    <source>
        <strain evidence="2">RS831</strain>
        <tissue evidence="2">Whole body</tissue>
    </source>
</reference>
<feature type="signal peptide" evidence="1">
    <location>
        <begin position="1"/>
        <end position="20"/>
    </location>
</feature>
<dbReference type="InterPro" id="IPR045860">
    <property type="entry name" value="Snake_toxin-like_sf"/>
</dbReference>
<accession>A0A3S2UB74</accession>
<sequence>MGKLLFAVAVAVASFLVAESLVCNKCTFGLLGFCMNAANETCKDDVNSVCFTSRTNFSVLPDFVGFSFQGCADNNTGCGDNNSTMFLGVTTSNTVYTCCNSTDRCNTVFLNSAPSSRMALSAAVGAAVLAVMFSM</sequence>
<evidence type="ECO:0000313" key="2">
    <source>
        <dbReference type="EMBL" id="RVE67101.1"/>
    </source>
</evidence>
<proteinExistence type="predicted"/>